<comment type="caution">
    <text evidence="6">The sequence shown here is derived from an EMBL/GenBank/DDBJ whole genome shotgun (WGS) entry which is preliminary data.</text>
</comment>
<gene>
    <name evidence="6" type="ORF">ALO41_04819</name>
</gene>
<dbReference type="Gene3D" id="1.10.10.60">
    <property type="entry name" value="Homeodomain-like"/>
    <property type="match status" value="1"/>
</dbReference>
<dbReference type="GO" id="GO:0043565">
    <property type="term" value="F:sequence-specific DNA binding"/>
    <property type="evidence" value="ECO:0007669"/>
    <property type="project" value="InterPro"/>
</dbReference>
<dbReference type="SUPFAM" id="SSF51215">
    <property type="entry name" value="Regulatory protein AraC"/>
    <property type="match status" value="1"/>
</dbReference>
<dbReference type="PROSITE" id="PS01124">
    <property type="entry name" value="HTH_ARAC_FAMILY_2"/>
    <property type="match status" value="1"/>
</dbReference>
<name>A0A0Q0EMJ8_PSEA0</name>
<organism evidence="6 7">
    <name type="scientific">Pseudomonas amygdali pv. ulmi</name>
    <dbReference type="NCBI Taxonomy" id="251720"/>
    <lineage>
        <taxon>Bacteria</taxon>
        <taxon>Pseudomonadati</taxon>
        <taxon>Pseudomonadota</taxon>
        <taxon>Gammaproteobacteria</taxon>
        <taxon>Pseudomonadales</taxon>
        <taxon>Pseudomonadaceae</taxon>
        <taxon>Pseudomonas</taxon>
        <taxon>Pseudomonas amygdali</taxon>
    </lineage>
</organism>
<dbReference type="Pfam" id="PF12833">
    <property type="entry name" value="HTH_18"/>
    <property type="match status" value="1"/>
</dbReference>
<keyword evidence="1" id="KW-0805">Transcription regulation</keyword>
<dbReference type="PRINTS" id="PR00032">
    <property type="entry name" value="HTHARAC"/>
</dbReference>
<evidence type="ECO:0000256" key="3">
    <source>
        <dbReference type="ARBA" id="ARBA00023163"/>
    </source>
</evidence>
<keyword evidence="2" id="KW-0238">DNA-binding</keyword>
<proteinExistence type="predicted"/>
<dbReference type="PATRIC" id="fig|251720.4.peg.1672"/>
<dbReference type="InterPro" id="IPR018060">
    <property type="entry name" value="HTH_AraC"/>
</dbReference>
<evidence type="ECO:0000256" key="1">
    <source>
        <dbReference type="ARBA" id="ARBA00023015"/>
    </source>
</evidence>
<dbReference type="Proteomes" id="UP000050266">
    <property type="component" value="Unassembled WGS sequence"/>
</dbReference>
<dbReference type="PANTHER" id="PTHR43280">
    <property type="entry name" value="ARAC-FAMILY TRANSCRIPTIONAL REGULATOR"/>
    <property type="match status" value="1"/>
</dbReference>
<dbReference type="InterPro" id="IPR047264">
    <property type="entry name" value="Cupin_HpaA-like_N"/>
</dbReference>
<evidence type="ECO:0000259" key="5">
    <source>
        <dbReference type="PROSITE" id="PS01124"/>
    </source>
</evidence>
<reference evidence="6 7" key="1">
    <citation type="submission" date="2015-09" db="EMBL/GenBank/DDBJ databases">
        <title>Genome announcement of multiple Pseudomonas syringae strains.</title>
        <authorList>
            <person name="Thakur S."/>
            <person name="Wang P.W."/>
            <person name="Gong Y."/>
            <person name="Weir B.S."/>
            <person name="Guttman D.S."/>
        </authorList>
    </citation>
    <scope>NUCLEOTIDE SEQUENCE [LARGE SCALE GENOMIC DNA]</scope>
    <source>
        <strain evidence="6 7">ICMP3962</strain>
    </source>
</reference>
<dbReference type="SUPFAM" id="SSF46689">
    <property type="entry name" value="Homeodomain-like"/>
    <property type="match status" value="1"/>
</dbReference>
<dbReference type="GO" id="GO:0003700">
    <property type="term" value="F:DNA-binding transcription factor activity"/>
    <property type="evidence" value="ECO:0007669"/>
    <property type="project" value="InterPro"/>
</dbReference>
<evidence type="ECO:0000256" key="4">
    <source>
        <dbReference type="SAM" id="MobiDB-lite"/>
    </source>
</evidence>
<dbReference type="EMBL" id="LJRQ01000203">
    <property type="protein sequence ID" value="KPZ12285.1"/>
    <property type="molecule type" value="Genomic_DNA"/>
</dbReference>
<feature type="domain" description="HTH araC/xylS-type" evidence="5">
    <location>
        <begin position="298"/>
        <end position="396"/>
    </location>
</feature>
<sequence>MTGSDSLAADKLYPTPGSRGAAVHCRGCGRDPVGLCLLRAIAAAHRLPPGHGHSSAGGGLFHRGPQIPGSHGGHCPVRRCGEEYGETVRRHRCGFHRPGTQGPGPVMRALPDALQRTVPTFKLYGEILPWASPEPLHSELICDRSGRLDWHIPNHRHADLVHFVYLRSGALVVQLEAARHALSGPALIVVPVMAIHGFDLEPGADGYSVAIQKTFLDELIAPGEAFARGQHYRLADHPQVGVLDALFSLLHNEYTGSAMGRDAALQGVVQVLAVQIGRLSDSGGAPPRVDSKGLHHLQRFQKRVEQCFKQHVAIEVLANELGITGTYLNQVCQRLTGSSALHILHNRLMLEARRLLIYTTLTISQVADELGFDDPAYFTRFFKRHAAISPKAFRQKRGA</sequence>
<evidence type="ECO:0000313" key="6">
    <source>
        <dbReference type="EMBL" id="KPZ12285.1"/>
    </source>
</evidence>
<keyword evidence="3" id="KW-0804">Transcription</keyword>
<dbReference type="PANTHER" id="PTHR43280:SF32">
    <property type="entry name" value="TRANSCRIPTIONAL REGULATORY PROTEIN"/>
    <property type="match status" value="1"/>
</dbReference>
<dbReference type="AlphaFoldDB" id="A0A0Q0EMJ8"/>
<dbReference type="CDD" id="cd06999">
    <property type="entry name" value="cupin_HpaA-like_N"/>
    <property type="match status" value="1"/>
</dbReference>
<dbReference type="InterPro" id="IPR009057">
    <property type="entry name" value="Homeodomain-like_sf"/>
</dbReference>
<dbReference type="SMART" id="SM00342">
    <property type="entry name" value="HTH_ARAC"/>
    <property type="match status" value="1"/>
</dbReference>
<dbReference type="InterPro" id="IPR020449">
    <property type="entry name" value="Tscrpt_reg_AraC-type_HTH"/>
</dbReference>
<feature type="region of interest" description="Disordered" evidence="4">
    <location>
        <begin position="1"/>
        <end position="21"/>
    </location>
</feature>
<evidence type="ECO:0000313" key="7">
    <source>
        <dbReference type="Proteomes" id="UP000050266"/>
    </source>
</evidence>
<dbReference type="InterPro" id="IPR037923">
    <property type="entry name" value="HTH-like"/>
</dbReference>
<accession>A0A0Q0EMJ8</accession>
<protein>
    <recommendedName>
        <fullName evidence="5">HTH araC/xylS-type domain-containing protein</fullName>
    </recommendedName>
</protein>
<evidence type="ECO:0000256" key="2">
    <source>
        <dbReference type="ARBA" id="ARBA00023125"/>
    </source>
</evidence>